<evidence type="ECO:0000313" key="10">
    <source>
        <dbReference type="Proteomes" id="UP000485058"/>
    </source>
</evidence>
<gene>
    <name evidence="9" type="ORF">HaLaN_09772</name>
</gene>
<dbReference type="InterPro" id="IPR013870">
    <property type="entry name" value="Ribosomal_mL54"/>
</dbReference>
<proteinExistence type="inferred from homology"/>
<dbReference type="Proteomes" id="UP000485058">
    <property type="component" value="Unassembled WGS sequence"/>
</dbReference>
<comment type="subcellular location">
    <subcellularLocation>
        <location evidence="1">Mitochondrion</location>
    </subcellularLocation>
</comment>
<feature type="non-terminal residue" evidence="9">
    <location>
        <position position="1"/>
    </location>
</feature>
<dbReference type="Pfam" id="PF08561">
    <property type="entry name" value="Ribosomal_L37"/>
    <property type="match status" value="1"/>
</dbReference>
<keyword evidence="3" id="KW-0689">Ribosomal protein</keyword>
<evidence type="ECO:0000256" key="5">
    <source>
        <dbReference type="ARBA" id="ARBA00023274"/>
    </source>
</evidence>
<dbReference type="PANTHER" id="PTHR28595:SF1">
    <property type="entry name" value="LARGE RIBOSOMAL SUBUNIT PROTEIN ML54"/>
    <property type="match status" value="1"/>
</dbReference>
<accession>A0A699YW70</accession>
<organism evidence="9 10">
    <name type="scientific">Haematococcus lacustris</name>
    <name type="common">Green alga</name>
    <name type="synonym">Haematococcus pluvialis</name>
    <dbReference type="NCBI Taxonomy" id="44745"/>
    <lineage>
        <taxon>Eukaryota</taxon>
        <taxon>Viridiplantae</taxon>
        <taxon>Chlorophyta</taxon>
        <taxon>core chlorophytes</taxon>
        <taxon>Chlorophyceae</taxon>
        <taxon>CS clade</taxon>
        <taxon>Chlamydomonadales</taxon>
        <taxon>Haematococcaceae</taxon>
        <taxon>Haematococcus</taxon>
    </lineage>
</organism>
<evidence type="ECO:0000256" key="2">
    <source>
        <dbReference type="ARBA" id="ARBA00022946"/>
    </source>
</evidence>
<name>A0A699YW70_HAELA</name>
<dbReference type="PANTHER" id="PTHR28595">
    <property type="entry name" value="39S RIBOSOMAL PROTEIN L54, MITOCHONDRIAL"/>
    <property type="match status" value="1"/>
</dbReference>
<keyword evidence="2" id="KW-0809">Transit peptide</keyword>
<dbReference type="GO" id="GO:0005762">
    <property type="term" value="C:mitochondrial large ribosomal subunit"/>
    <property type="evidence" value="ECO:0007669"/>
    <property type="project" value="TreeGrafter"/>
</dbReference>
<dbReference type="GO" id="GO:0003735">
    <property type="term" value="F:structural constituent of ribosome"/>
    <property type="evidence" value="ECO:0007669"/>
    <property type="project" value="TreeGrafter"/>
</dbReference>
<keyword evidence="4" id="KW-0496">Mitochondrion</keyword>
<evidence type="ECO:0000256" key="3">
    <source>
        <dbReference type="ARBA" id="ARBA00022980"/>
    </source>
</evidence>
<protein>
    <recommendedName>
        <fullName evidence="7">Large ribosomal subunit protein mL54</fullName>
    </recommendedName>
</protein>
<evidence type="ECO:0000256" key="7">
    <source>
        <dbReference type="ARBA" id="ARBA00035179"/>
    </source>
</evidence>
<evidence type="ECO:0000256" key="8">
    <source>
        <dbReference type="SAM" id="MobiDB-lite"/>
    </source>
</evidence>
<evidence type="ECO:0000313" key="9">
    <source>
        <dbReference type="EMBL" id="GFH13821.1"/>
    </source>
</evidence>
<feature type="region of interest" description="Disordered" evidence="8">
    <location>
        <begin position="61"/>
        <end position="102"/>
    </location>
</feature>
<sequence>MQRQGRLGEWLCRCERGRCKYVQDEMVYKGGGCGVSCGGQCANVNDLQRVRAVLLGSLPLRGLAPSSKKGGKDKGPRRPGQLSTTTATGCALMKGEEDPPLKPDSEYPAWLWKLLDPQPTGNELFATYQGHGLSMQQLHRLWRQQNKARIKESNAEKAKG</sequence>
<keyword evidence="10" id="KW-1185">Reference proteome</keyword>
<comment type="caution">
    <text evidence="9">The sequence shown here is derived from an EMBL/GenBank/DDBJ whole genome shotgun (WGS) entry which is preliminary data.</text>
</comment>
<dbReference type="EMBL" id="BLLF01000655">
    <property type="protein sequence ID" value="GFH13821.1"/>
    <property type="molecule type" value="Genomic_DNA"/>
</dbReference>
<keyword evidence="5" id="KW-0687">Ribonucleoprotein</keyword>
<evidence type="ECO:0000256" key="6">
    <source>
        <dbReference type="ARBA" id="ARBA00033752"/>
    </source>
</evidence>
<reference evidence="9 10" key="1">
    <citation type="submission" date="2020-02" db="EMBL/GenBank/DDBJ databases">
        <title>Draft genome sequence of Haematococcus lacustris strain NIES-144.</title>
        <authorList>
            <person name="Morimoto D."/>
            <person name="Nakagawa S."/>
            <person name="Yoshida T."/>
            <person name="Sawayama S."/>
        </authorList>
    </citation>
    <scope>NUCLEOTIDE SEQUENCE [LARGE SCALE GENOMIC DNA]</scope>
    <source>
        <strain evidence="9 10">NIES-144</strain>
    </source>
</reference>
<evidence type="ECO:0000256" key="4">
    <source>
        <dbReference type="ARBA" id="ARBA00023128"/>
    </source>
</evidence>
<dbReference type="AlphaFoldDB" id="A0A699YW70"/>
<comment type="similarity">
    <text evidence="6">Belongs to the mitochondrion-specific ribosomal protein mL54 family.</text>
</comment>
<evidence type="ECO:0000256" key="1">
    <source>
        <dbReference type="ARBA" id="ARBA00004173"/>
    </source>
</evidence>